<keyword evidence="2" id="KW-1185">Reference proteome</keyword>
<gene>
    <name evidence="1" type="ORF">RJ640_013515</name>
</gene>
<dbReference type="Proteomes" id="UP001187471">
    <property type="component" value="Unassembled WGS sequence"/>
</dbReference>
<evidence type="ECO:0008006" key="3">
    <source>
        <dbReference type="Google" id="ProtNLM"/>
    </source>
</evidence>
<evidence type="ECO:0000313" key="1">
    <source>
        <dbReference type="EMBL" id="KAK2995789.1"/>
    </source>
</evidence>
<dbReference type="AlphaFoldDB" id="A0AA88USF5"/>
<dbReference type="EMBL" id="JAVXUO010000055">
    <property type="protein sequence ID" value="KAK2995789.1"/>
    <property type="molecule type" value="Genomic_DNA"/>
</dbReference>
<name>A0AA88USF5_9ASTE</name>
<proteinExistence type="predicted"/>
<sequence length="67" mass="7432">MARASSVLYFGQWAQRTIQNGVHIADTEKLERLKLVEIKHAKLAMVAMLIFYFEAGQGKTPLGALGL</sequence>
<comment type="caution">
    <text evidence="1">The sequence shown here is derived from an EMBL/GenBank/DDBJ whole genome shotgun (WGS) entry which is preliminary data.</text>
</comment>
<evidence type="ECO:0000313" key="2">
    <source>
        <dbReference type="Proteomes" id="UP001187471"/>
    </source>
</evidence>
<dbReference type="GO" id="GO:0009535">
    <property type="term" value="C:chloroplast thylakoid membrane"/>
    <property type="evidence" value="ECO:0007669"/>
    <property type="project" value="UniProtKB-SubCell"/>
</dbReference>
<dbReference type="Gene3D" id="1.10.3460.10">
    <property type="entry name" value="Chlorophyll a/b binding protein domain"/>
    <property type="match status" value="1"/>
</dbReference>
<dbReference type="SUPFAM" id="SSF103511">
    <property type="entry name" value="Chlorophyll a-b binding protein"/>
    <property type="match status" value="1"/>
</dbReference>
<reference evidence="1" key="1">
    <citation type="submission" date="2022-12" db="EMBL/GenBank/DDBJ databases">
        <title>Draft genome assemblies for two species of Escallonia (Escalloniales).</title>
        <authorList>
            <person name="Chanderbali A."/>
            <person name="Dervinis C."/>
            <person name="Anghel I."/>
            <person name="Soltis D."/>
            <person name="Soltis P."/>
            <person name="Zapata F."/>
        </authorList>
    </citation>
    <scope>NUCLEOTIDE SEQUENCE</scope>
    <source>
        <strain evidence="1">UCBG92.1500</strain>
        <tissue evidence="1">Leaf</tissue>
    </source>
</reference>
<accession>A0AA88USF5</accession>
<protein>
    <recommendedName>
        <fullName evidence="3">Chlorophyll a-b binding protein, chloroplastic</fullName>
    </recommendedName>
</protein>
<organism evidence="1 2">
    <name type="scientific">Escallonia rubra</name>
    <dbReference type="NCBI Taxonomy" id="112253"/>
    <lineage>
        <taxon>Eukaryota</taxon>
        <taxon>Viridiplantae</taxon>
        <taxon>Streptophyta</taxon>
        <taxon>Embryophyta</taxon>
        <taxon>Tracheophyta</taxon>
        <taxon>Spermatophyta</taxon>
        <taxon>Magnoliopsida</taxon>
        <taxon>eudicotyledons</taxon>
        <taxon>Gunneridae</taxon>
        <taxon>Pentapetalae</taxon>
        <taxon>asterids</taxon>
        <taxon>campanulids</taxon>
        <taxon>Escalloniales</taxon>
        <taxon>Escalloniaceae</taxon>
        <taxon>Escallonia</taxon>
    </lineage>
</organism>